<keyword evidence="8" id="KW-1185">Reference proteome</keyword>
<reference evidence="6" key="3">
    <citation type="submission" date="2021-01" db="EMBL/GenBank/DDBJ databases">
        <title>Phytophthora aleatoria, a newly-described species from Pinus radiata is distinct from Phytophthora cactorum isolates based on comparative genomics.</title>
        <authorList>
            <person name="Mcdougal R."/>
            <person name="Panda P."/>
            <person name="Williams N."/>
            <person name="Studholme D.J."/>
        </authorList>
    </citation>
    <scope>NUCLEOTIDE SEQUENCE</scope>
    <source>
        <strain evidence="6">NZFS 3830</strain>
    </source>
</reference>
<evidence type="ECO:0000313" key="6">
    <source>
        <dbReference type="EMBL" id="KAG6945996.1"/>
    </source>
</evidence>
<evidence type="ECO:0000313" key="7">
    <source>
        <dbReference type="EMBL" id="RAW25715.1"/>
    </source>
</evidence>
<dbReference type="EMBL" id="RCMG01001173">
    <property type="protein sequence ID" value="KAG2834280.1"/>
    <property type="molecule type" value="Genomic_DNA"/>
</dbReference>
<dbReference type="EMBL" id="JAENGZ010001843">
    <property type="protein sequence ID" value="KAG6945996.1"/>
    <property type="molecule type" value="Genomic_DNA"/>
</dbReference>
<dbReference type="Proteomes" id="UP000697107">
    <property type="component" value="Unassembled WGS sequence"/>
</dbReference>
<dbReference type="EMBL" id="RCMI01001230">
    <property type="protein sequence ID" value="KAG2888243.1"/>
    <property type="molecule type" value="Genomic_DNA"/>
</dbReference>
<dbReference type="Proteomes" id="UP000251314">
    <property type="component" value="Unassembled WGS sequence"/>
</dbReference>
<dbReference type="EMBL" id="RCML01001203">
    <property type="protein sequence ID" value="KAG2964526.1"/>
    <property type="molecule type" value="Genomic_DNA"/>
</dbReference>
<name>A0A329RLW8_9STRA</name>
<evidence type="ECO:0000313" key="3">
    <source>
        <dbReference type="EMBL" id="KAG2896281.1"/>
    </source>
</evidence>
<dbReference type="Proteomes" id="UP000736787">
    <property type="component" value="Unassembled WGS sequence"/>
</dbReference>
<dbReference type="Proteomes" id="UP000774804">
    <property type="component" value="Unassembled WGS sequence"/>
</dbReference>
<dbReference type="EMBL" id="MJFZ01000719">
    <property type="protein sequence ID" value="RAW25715.1"/>
    <property type="molecule type" value="Genomic_DNA"/>
</dbReference>
<gene>
    <name evidence="6" type="ORF">JG687_00016977</name>
    <name evidence="7" type="ORF">PC110_g17863</name>
    <name evidence="1" type="ORF">PC113_g20423</name>
    <name evidence="2" type="ORF">PC115_g20119</name>
    <name evidence="3" type="ORF">PC117_g23045</name>
    <name evidence="4" type="ORF">PC118_g20268</name>
    <name evidence="5" type="ORF">PC129_g19876</name>
</gene>
<dbReference type="VEuPathDB" id="FungiDB:PC110_g17863"/>
<evidence type="ECO:0000313" key="2">
    <source>
        <dbReference type="EMBL" id="KAG2888243.1"/>
    </source>
</evidence>
<protein>
    <submittedName>
        <fullName evidence="7">Uncharacterized protein</fullName>
    </submittedName>
</protein>
<reference evidence="1" key="2">
    <citation type="submission" date="2018-10" db="EMBL/GenBank/DDBJ databases">
        <title>Effector identification in a new, highly contiguous assembly of the strawberry crown rot pathogen Phytophthora cactorum.</title>
        <authorList>
            <person name="Armitage A.D."/>
            <person name="Nellist C.F."/>
            <person name="Bates H."/>
            <person name="Vickerstaff R.J."/>
            <person name="Harrison R.J."/>
        </authorList>
    </citation>
    <scope>NUCLEOTIDE SEQUENCE</scope>
    <source>
        <strain evidence="1">15-7</strain>
        <strain evidence="2">4032</strain>
        <strain evidence="3">4040</strain>
        <strain evidence="4">P415</strain>
        <strain evidence="5">P421</strain>
    </source>
</reference>
<evidence type="ECO:0000313" key="8">
    <source>
        <dbReference type="Proteomes" id="UP000251314"/>
    </source>
</evidence>
<organism evidence="7 8">
    <name type="scientific">Phytophthora cactorum</name>
    <dbReference type="NCBI Taxonomy" id="29920"/>
    <lineage>
        <taxon>Eukaryota</taxon>
        <taxon>Sar</taxon>
        <taxon>Stramenopiles</taxon>
        <taxon>Oomycota</taxon>
        <taxon>Peronosporomycetes</taxon>
        <taxon>Peronosporales</taxon>
        <taxon>Peronosporaceae</taxon>
        <taxon>Phytophthora</taxon>
    </lineage>
</organism>
<evidence type="ECO:0000313" key="1">
    <source>
        <dbReference type="EMBL" id="KAG2834280.1"/>
    </source>
</evidence>
<dbReference type="Proteomes" id="UP000760860">
    <property type="component" value="Unassembled WGS sequence"/>
</dbReference>
<sequence>MADGKENPRFWLRADHCPKDYAIIQMTYKPRGGPQESDGAYYCENQWDFGTAS</sequence>
<evidence type="ECO:0000313" key="5">
    <source>
        <dbReference type="EMBL" id="KAG3209107.1"/>
    </source>
</evidence>
<dbReference type="Proteomes" id="UP000688947">
    <property type="component" value="Unassembled WGS sequence"/>
</dbReference>
<dbReference type="AlphaFoldDB" id="A0A329RLW8"/>
<evidence type="ECO:0000313" key="4">
    <source>
        <dbReference type="EMBL" id="KAG2964526.1"/>
    </source>
</evidence>
<dbReference type="EMBL" id="RCMV01001330">
    <property type="protein sequence ID" value="KAG3209107.1"/>
    <property type="molecule type" value="Genomic_DNA"/>
</dbReference>
<dbReference type="Proteomes" id="UP000735874">
    <property type="component" value="Unassembled WGS sequence"/>
</dbReference>
<reference evidence="7 8" key="1">
    <citation type="submission" date="2018-01" db="EMBL/GenBank/DDBJ databases">
        <title>Draft genome of the strawberry crown rot pathogen Phytophthora cactorum.</title>
        <authorList>
            <person name="Armitage A.D."/>
            <person name="Lysoe E."/>
            <person name="Nellist C.F."/>
            <person name="Harrison R.J."/>
            <person name="Brurberg M.B."/>
        </authorList>
    </citation>
    <scope>NUCLEOTIDE SEQUENCE [LARGE SCALE GENOMIC DNA]</scope>
    <source>
        <strain evidence="7 8">10300</strain>
    </source>
</reference>
<proteinExistence type="predicted"/>
<comment type="caution">
    <text evidence="7">The sequence shown here is derived from an EMBL/GenBank/DDBJ whole genome shotgun (WGS) entry which is preliminary data.</text>
</comment>
<dbReference type="EMBL" id="RCMK01001348">
    <property type="protein sequence ID" value="KAG2896281.1"/>
    <property type="molecule type" value="Genomic_DNA"/>
</dbReference>
<dbReference type="OrthoDB" id="10268135at2759"/>
<accession>A0A329RLW8</accession>